<sequence length="128" mass="14727">MSLEAQNHVINNISSDKIQIKDKVPLIKEELDINSFTIPESRKPYLKSVLVPEGGADSRIEKLAQNIAEFYQDRKFICLILLRGGAMEIKARGNLRLGTLILVNQMEKRFYQQKILLILDQPQSLYKK</sequence>
<evidence type="ECO:0000313" key="2">
    <source>
        <dbReference type="Proteomes" id="UP000054937"/>
    </source>
</evidence>
<dbReference type="Gene3D" id="3.40.50.2020">
    <property type="match status" value="1"/>
</dbReference>
<accession>A0A0V0R3G1</accession>
<reference evidence="1 2" key="1">
    <citation type="journal article" date="2015" name="Sci. Rep.">
        <title>Genome of the facultative scuticociliatosis pathogen Pseudocohnilembus persalinus provides insight into its virulence through horizontal gene transfer.</title>
        <authorList>
            <person name="Xiong J."/>
            <person name="Wang G."/>
            <person name="Cheng J."/>
            <person name="Tian M."/>
            <person name="Pan X."/>
            <person name="Warren A."/>
            <person name="Jiang C."/>
            <person name="Yuan D."/>
            <person name="Miao W."/>
        </authorList>
    </citation>
    <scope>NUCLEOTIDE SEQUENCE [LARGE SCALE GENOMIC DNA]</scope>
    <source>
        <strain evidence="1">36N120E</strain>
    </source>
</reference>
<gene>
    <name evidence="1" type="ORF">PPERSA_08052</name>
</gene>
<organism evidence="1 2">
    <name type="scientific">Pseudocohnilembus persalinus</name>
    <name type="common">Ciliate</name>
    <dbReference type="NCBI Taxonomy" id="266149"/>
    <lineage>
        <taxon>Eukaryota</taxon>
        <taxon>Sar</taxon>
        <taxon>Alveolata</taxon>
        <taxon>Ciliophora</taxon>
        <taxon>Intramacronucleata</taxon>
        <taxon>Oligohymenophorea</taxon>
        <taxon>Scuticociliatia</taxon>
        <taxon>Philasterida</taxon>
        <taxon>Pseudocohnilembidae</taxon>
        <taxon>Pseudocohnilembus</taxon>
    </lineage>
</organism>
<protein>
    <submittedName>
        <fullName evidence="1">Uncharacterized protein</fullName>
    </submittedName>
</protein>
<proteinExistence type="predicted"/>
<evidence type="ECO:0000313" key="1">
    <source>
        <dbReference type="EMBL" id="KRX08741.1"/>
    </source>
</evidence>
<dbReference type="AlphaFoldDB" id="A0A0V0R3G1"/>
<comment type="caution">
    <text evidence="1">The sequence shown here is derived from an EMBL/GenBank/DDBJ whole genome shotgun (WGS) entry which is preliminary data.</text>
</comment>
<dbReference type="Proteomes" id="UP000054937">
    <property type="component" value="Unassembled WGS sequence"/>
</dbReference>
<dbReference type="InterPro" id="IPR029057">
    <property type="entry name" value="PRTase-like"/>
</dbReference>
<dbReference type="InParanoid" id="A0A0V0R3G1"/>
<dbReference type="EMBL" id="LDAU01000058">
    <property type="protein sequence ID" value="KRX08741.1"/>
    <property type="molecule type" value="Genomic_DNA"/>
</dbReference>
<keyword evidence="2" id="KW-1185">Reference proteome</keyword>
<name>A0A0V0R3G1_PSEPJ</name>